<evidence type="ECO:0008006" key="4">
    <source>
        <dbReference type="Google" id="ProtNLM"/>
    </source>
</evidence>
<feature type="transmembrane region" description="Helical" evidence="1">
    <location>
        <begin position="71"/>
        <end position="92"/>
    </location>
</feature>
<keyword evidence="1" id="KW-0472">Membrane</keyword>
<sequence>MVNPLPEQLWTILMALLSGAACGAVYDVLREIRLVVGRRWLELLLDALFSVLVAAILFVLVAGISQMRLRGFMPVSMLAGGILWSATAGRLLRWLLRKCGRMVKTGSMILRGVCARFARPLRNHRKNREK</sequence>
<keyword evidence="1" id="KW-1133">Transmembrane helix</keyword>
<evidence type="ECO:0000256" key="1">
    <source>
        <dbReference type="SAM" id="Phobius"/>
    </source>
</evidence>
<comment type="caution">
    <text evidence="2">The sequence shown here is derived from an EMBL/GenBank/DDBJ whole genome shotgun (WGS) entry which is preliminary data.</text>
</comment>
<protein>
    <recommendedName>
        <fullName evidence="4">Spore cortex biosynthesis protein YabQ</fullName>
    </recommendedName>
</protein>
<organism evidence="2 3">
    <name type="scientific">Butyricicoccus porcorum</name>
    <dbReference type="NCBI Taxonomy" id="1945634"/>
    <lineage>
        <taxon>Bacteria</taxon>
        <taxon>Bacillati</taxon>
        <taxon>Bacillota</taxon>
        <taxon>Clostridia</taxon>
        <taxon>Eubacteriales</taxon>
        <taxon>Butyricicoccaceae</taxon>
        <taxon>Butyricicoccus</taxon>
    </lineage>
</organism>
<reference evidence="2 3" key="1">
    <citation type="submission" date="2017-05" db="EMBL/GenBank/DDBJ databases">
        <title>Butyricicoccus porcorum sp. nov. a butyrate-producing bacterium from the swine intestinal tract.</title>
        <authorList>
            <person name="Trachsel J."/>
            <person name="Humphrey S."/>
            <person name="Allen H.K."/>
        </authorList>
    </citation>
    <scope>NUCLEOTIDE SEQUENCE [LARGE SCALE GENOMIC DNA]</scope>
    <source>
        <strain evidence="2">BB10</strain>
    </source>
</reference>
<dbReference type="InterPro" id="IPR019074">
    <property type="entry name" value="YabQ"/>
</dbReference>
<feature type="transmembrane region" description="Helical" evidence="1">
    <location>
        <begin position="41"/>
        <end position="65"/>
    </location>
</feature>
<proteinExistence type="predicted"/>
<dbReference type="Pfam" id="PF09578">
    <property type="entry name" value="Spore_YabQ"/>
    <property type="match status" value="1"/>
</dbReference>
<evidence type="ECO:0000313" key="2">
    <source>
        <dbReference type="EMBL" id="OUM20256.1"/>
    </source>
</evidence>
<accession>A0A252F3B4</accession>
<dbReference type="Proteomes" id="UP000194903">
    <property type="component" value="Unassembled WGS sequence"/>
</dbReference>
<keyword evidence="1" id="KW-0812">Transmembrane</keyword>
<keyword evidence="3" id="KW-1185">Reference proteome</keyword>
<dbReference type="NCBIfam" id="TIGR02893">
    <property type="entry name" value="spore_yabQ"/>
    <property type="match status" value="1"/>
</dbReference>
<evidence type="ECO:0000313" key="3">
    <source>
        <dbReference type="Proteomes" id="UP000194903"/>
    </source>
</evidence>
<dbReference type="EMBL" id="NHOC01000007">
    <property type="protein sequence ID" value="OUM20256.1"/>
    <property type="molecule type" value="Genomic_DNA"/>
</dbReference>
<name>A0A252F3B4_9FIRM</name>
<gene>
    <name evidence="2" type="ORF">CBW42_09440</name>
</gene>
<feature type="transmembrane region" description="Helical" evidence="1">
    <location>
        <begin position="12"/>
        <end position="29"/>
    </location>
</feature>
<dbReference type="AlphaFoldDB" id="A0A252F3B4"/>